<feature type="region of interest" description="Disordered" evidence="2">
    <location>
        <begin position="762"/>
        <end position="803"/>
    </location>
</feature>
<proteinExistence type="predicted"/>
<feature type="domain" description="Transposable element P transposase-like RNase H" evidence="3">
    <location>
        <begin position="205"/>
        <end position="322"/>
    </location>
</feature>
<feature type="compositionally biased region" description="Basic residues" evidence="2">
    <location>
        <begin position="762"/>
        <end position="771"/>
    </location>
</feature>
<evidence type="ECO:0000259" key="4">
    <source>
        <dbReference type="Pfam" id="PF21788"/>
    </source>
</evidence>
<evidence type="ECO:0000313" key="5">
    <source>
        <dbReference type="EMBL" id="CAL8069005.1"/>
    </source>
</evidence>
<dbReference type="Pfam" id="PF21788">
    <property type="entry name" value="TNP-like_GBD"/>
    <property type="match status" value="1"/>
</dbReference>
<evidence type="ECO:0000256" key="2">
    <source>
        <dbReference type="SAM" id="MobiDB-lite"/>
    </source>
</evidence>
<evidence type="ECO:0000313" key="6">
    <source>
        <dbReference type="Proteomes" id="UP001642540"/>
    </source>
</evidence>
<dbReference type="InterPro" id="IPR048365">
    <property type="entry name" value="TNP-like_RNaseH_N"/>
</dbReference>
<protein>
    <recommendedName>
        <fullName evidence="7">Transposable element P transposase</fullName>
    </recommendedName>
</protein>
<keyword evidence="6" id="KW-1185">Reference proteome</keyword>
<dbReference type="EMBL" id="CAXLJM020000003">
    <property type="protein sequence ID" value="CAL8069005.1"/>
    <property type="molecule type" value="Genomic_DNA"/>
</dbReference>
<comment type="caution">
    <text evidence="5">The sequence shown here is derived from an EMBL/GenBank/DDBJ whole genome shotgun (WGS) entry which is preliminary data.</text>
</comment>
<evidence type="ECO:0000259" key="3">
    <source>
        <dbReference type="Pfam" id="PF21787"/>
    </source>
</evidence>
<reference evidence="5 6" key="1">
    <citation type="submission" date="2024-08" db="EMBL/GenBank/DDBJ databases">
        <authorList>
            <person name="Cucini C."/>
            <person name="Frati F."/>
        </authorList>
    </citation>
    <scope>NUCLEOTIDE SEQUENCE [LARGE SCALE GENOMIC DNA]</scope>
</reference>
<dbReference type="Proteomes" id="UP001642540">
    <property type="component" value="Unassembled WGS sequence"/>
</dbReference>
<gene>
    <name evidence="5" type="ORF">ODALV1_LOCUS566</name>
</gene>
<dbReference type="Pfam" id="PF21787">
    <property type="entry name" value="TNP-like_RNaseH_N"/>
    <property type="match status" value="1"/>
</dbReference>
<feature type="coiled-coil region" evidence="1">
    <location>
        <begin position="48"/>
        <end position="93"/>
    </location>
</feature>
<name>A0ABP1PJ25_9HEXA</name>
<dbReference type="InterPro" id="IPR048366">
    <property type="entry name" value="TNP-like_GBD"/>
</dbReference>
<feature type="domain" description="Transposable element P transposase-like GTP-binding insertion" evidence="4">
    <location>
        <begin position="347"/>
        <end position="451"/>
    </location>
</feature>
<accession>A0ABP1PJ25</accession>
<keyword evidence="1" id="KW-0175">Coiled coil</keyword>
<dbReference type="PANTHER" id="PTHR47577:SF2">
    <property type="entry name" value="THAP DOMAIN CONTAINING 9"/>
    <property type="match status" value="1"/>
</dbReference>
<organism evidence="5 6">
    <name type="scientific">Orchesella dallaii</name>
    <dbReference type="NCBI Taxonomy" id="48710"/>
    <lineage>
        <taxon>Eukaryota</taxon>
        <taxon>Metazoa</taxon>
        <taxon>Ecdysozoa</taxon>
        <taxon>Arthropoda</taxon>
        <taxon>Hexapoda</taxon>
        <taxon>Collembola</taxon>
        <taxon>Entomobryomorpha</taxon>
        <taxon>Entomobryoidea</taxon>
        <taxon>Orchesellidae</taxon>
        <taxon>Orchesellinae</taxon>
        <taxon>Orchesella</taxon>
    </lineage>
</organism>
<evidence type="ECO:0000256" key="1">
    <source>
        <dbReference type="SAM" id="Coils"/>
    </source>
</evidence>
<dbReference type="PANTHER" id="PTHR47577">
    <property type="entry name" value="THAP DOMAIN-CONTAINING PROTEIN 6"/>
    <property type="match status" value="1"/>
</dbReference>
<evidence type="ECO:0008006" key="7">
    <source>
        <dbReference type="Google" id="ProtNLM"/>
    </source>
</evidence>
<sequence length="803" mass="92994">MNTETHICSKIVSNLNSITKLFDTELYSFDERFSQGENNFNIPGFKVVDKEKNQLKEKLDNEEKWRHQLQNEVREFRKRNEELKEKLSKVQSSNKRNISDKNYWRKQNSHRMKKLSEMRLILKQRSKRDPSDEKLLTAVSKIFSPAQIRALKSDTGRVKWDPDDIAKAIAIRSRSSNCYNFYREFLHFPLPDRSTLSRWTSSIVFKPGLQEDILKLLKHQLQCLPLLCKLAAICFDEMSLDSRLQYDPSSDSVLGFCSTMMVVMLRGIADSWKQPIYFTFEKDFNGTILKQIICAVEEAGIHVVSVTCDMAGGNRGIAKELGITEEKTYFSNPFNSKKVFWFYDAPHLLKLLRNHILDDGLVLSCGKTLQKKDFEKLLKLDCRDYKVCYKLTSAHLTVEGRERQRVYYATQLISRSTALAMRMLCEDKKEVADFIELMNDWFDIFNSRHPKDPVRKPFGIDLDNQLRTLDLAYKEISAFRPIGKSKLPFQSGMLINISSLKGVYEELSGEPVRAVYVITKSFNQDCLENCFSVVRATGRYHDTPNAYEAMCRLKTVMLGWNFRENSTFVSTSMEESQPTTFLSTMLLGSLRSTPLQNENEESVNDESSPEDYVPDKSLDEDNWYAFYNSLDSTEKCEFGGKEYIYGFIAKKLKKKFPNLTLGVTRYVEREPKSWIQLKSRGGLTIPSYDWVNACERMDKVFVEYHTRDGLLHINQKPGAIRGLTKKMFNIFPDIPEPAVRLFVRTRTFIRINHINDQIVAARSRKKNKRKSAQFAKSGMRLRSHGHGAEVSQVNQEDEERIAA</sequence>